<dbReference type="GO" id="GO:0016020">
    <property type="term" value="C:membrane"/>
    <property type="evidence" value="ECO:0007669"/>
    <property type="project" value="UniProtKB-SubCell"/>
</dbReference>
<keyword evidence="4" id="KW-0472">Membrane</keyword>
<dbReference type="Pfam" id="PF02485">
    <property type="entry name" value="Branch"/>
    <property type="match status" value="1"/>
</dbReference>
<keyword evidence="7" id="KW-1185">Reference proteome</keyword>
<keyword evidence="3" id="KW-0808">Transferase</keyword>
<dbReference type="RefSeq" id="WP_105935356.1">
    <property type="nucleotide sequence ID" value="NZ_PVNP01000172.1"/>
</dbReference>
<accession>A0A2S9V8C6</accession>
<dbReference type="InterPro" id="IPR003406">
    <property type="entry name" value="Glyco_trans_14"/>
</dbReference>
<name>A0A2S9V8C6_9ALTE</name>
<comment type="caution">
    <text evidence="6">The sequence shown here is derived from an EMBL/GenBank/DDBJ whole genome shotgun (WGS) entry which is preliminary data.</text>
</comment>
<gene>
    <name evidence="6" type="ORF">C6Y40_15495</name>
</gene>
<reference evidence="7" key="1">
    <citation type="journal article" date="2020" name="Int. J. Syst. Evol. Microbiol.">
        <title>Alteromonas alba sp. nov., a marine bacterium isolated from the seawater of the West Pacific Ocean.</title>
        <authorList>
            <person name="Sun C."/>
            <person name="Wu Y.-H."/>
            <person name="Xamxidin M."/>
            <person name="Cheng H."/>
            <person name="Xu X.-W."/>
        </authorList>
    </citation>
    <scope>NUCLEOTIDE SEQUENCE [LARGE SCALE GENOMIC DNA]</scope>
    <source>
        <strain evidence="7">190</strain>
    </source>
</reference>
<evidence type="ECO:0000256" key="2">
    <source>
        <dbReference type="ARBA" id="ARBA00022676"/>
    </source>
</evidence>
<evidence type="ECO:0000313" key="6">
    <source>
        <dbReference type="EMBL" id="PRO72688.1"/>
    </source>
</evidence>
<protein>
    <recommendedName>
        <fullName evidence="8">Glycosyl transferase</fullName>
    </recommendedName>
</protein>
<keyword evidence="5" id="KW-0325">Glycoprotein</keyword>
<evidence type="ECO:0008006" key="8">
    <source>
        <dbReference type="Google" id="ProtNLM"/>
    </source>
</evidence>
<proteinExistence type="predicted"/>
<evidence type="ECO:0000313" key="7">
    <source>
        <dbReference type="Proteomes" id="UP000238949"/>
    </source>
</evidence>
<comment type="subcellular location">
    <subcellularLocation>
        <location evidence="1">Membrane</location>
        <topology evidence="1">Single-pass type II membrane protein</topology>
    </subcellularLocation>
</comment>
<evidence type="ECO:0000256" key="5">
    <source>
        <dbReference type="ARBA" id="ARBA00023180"/>
    </source>
</evidence>
<dbReference type="OrthoDB" id="7943907at2"/>
<evidence type="ECO:0000256" key="3">
    <source>
        <dbReference type="ARBA" id="ARBA00022679"/>
    </source>
</evidence>
<evidence type="ECO:0000256" key="1">
    <source>
        <dbReference type="ARBA" id="ARBA00004606"/>
    </source>
</evidence>
<organism evidence="6 7">
    <name type="scientific">Alteromonas alba</name>
    <dbReference type="NCBI Taxonomy" id="2079529"/>
    <lineage>
        <taxon>Bacteria</taxon>
        <taxon>Pseudomonadati</taxon>
        <taxon>Pseudomonadota</taxon>
        <taxon>Gammaproteobacteria</taxon>
        <taxon>Alteromonadales</taxon>
        <taxon>Alteromonadaceae</taxon>
        <taxon>Alteromonas/Salinimonas group</taxon>
        <taxon>Alteromonas</taxon>
    </lineage>
</organism>
<dbReference type="Proteomes" id="UP000238949">
    <property type="component" value="Unassembled WGS sequence"/>
</dbReference>
<dbReference type="GO" id="GO:0016757">
    <property type="term" value="F:glycosyltransferase activity"/>
    <property type="evidence" value="ECO:0007669"/>
    <property type="project" value="UniProtKB-KW"/>
</dbReference>
<sequence length="96" mass="10719">MIAYLILAHNNPHQVIALANKLKSPNSIVLVHLDKRADTEIINQLNTCPNLQLIIERHPVYWGGFSMVEATLALLKAGVKRTNVERLVLLGRVDLS</sequence>
<evidence type="ECO:0000256" key="4">
    <source>
        <dbReference type="ARBA" id="ARBA00023136"/>
    </source>
</evidence>
<keyword evidence="2" id="KW-0328">Glycosyltransferase</keyword>
<dbReference type="EMBL" id="PVNP01000172">
    <property type="protein sequence ID" value="PRO72688.1"/>
    <property type="molecule type" value="Genomic_DNA"/>
</dbReference>
<dbReference type="AlphaFoldDB" id="A0A2S9V8C6"/>